<comment type="similarity">
    <text evidence="7 9">Belongs to the Maf family. YceF subfamily.</text>
</comment>
<dbReference type="RefSeq" id="WP_306100313.1">
    <property type="nucleotide sequence ID" value="NZ_CP162601.1"/>
</dbReference>
<feature type="site" description="Important for substrate specificity" evidence="9">
    <location>
        <position position="154"/>
    </location>
</feature>
<proteinExistence type="inferred from homology"/>
<comment type="subcellular location">
    <subcellularLocation>
        <location evidence="1 9">Cytoplasm</location>
    </subcellularLocation>
</comment>
<comment type="caution">
    <text evidence="9">Lacks conserved residue(s) required for the propagation of feature annotation.</text>
</comment>
<evidence type="ECO:0000313" key="10">
    <source>
        <dbReference type="EMBL" id="XDK24254.1"/>
    </source>
</evidence>
<keyword evidence="4 9" id="KW-0546">Nucleotide metabolism</keyword>
<protein>
    <recommendedName>
        <fullName evidence="8 9">7-methyl-GTP pyrophosphatase</fullName>
        <shortName evidence="9">m(7)GTP pyrophosphatase</shortName>
        <ecNumber evidence="9">3.6.1.-</ecNumber>
    </recommendedName>
</protein>
<comment type="catalytic activity">
    <reaction evidence="5 9">
        <text>N(7)-methyl-GTP + H2O = N(7)-methyl-GMP + diphosphate + H(+)</text>
        <dbReference type="Rhea" id="RHEA:58744"/>
        <dbReference type="ChEBI" id="CHEBI:15377"/>
        <dbReference type="ChEBI" id="CHEBI:15378"/>
        <dbReference type="ChEBI" id="CHEBI:33019"/>
        <dbReference type="ChEBI" id="CHEBI:58285"/>
        <dbReference type="ChEBI" id="CHEBI:87133"/>
    </reaction>
</comment>
<dbReference type="GO" id="GO:0005737">
    <property type="term" value="C:cytoplasm"/>
    <property type="evidence" value="ECO:0007669"/>
    <property type="project" value="UniProtKB-SubCell"/>
</dbReference>
<evidence type="ECO:0000256" key="1">
    <source>
        <dbReference type="ARBA" id="ARBA00004496"/>
    </source>
</evidence>
<dbReference type="KEGG" id="vih:AB0763_08435"/>
<comment type="function">
    <text evidence="6 9">Nucleoside triphosphate pyrophosphatase that hydrolyzes 7-methyl-GTP (m(7)GTP). May have a dual role in cell division arrest and in preventing the incorporation of modified nucleotides into cellular nucleic acids.</text>
</comment>
<dbReference type="CDD" id="cd00555">
    <property type="entry name" value="Maf"/>
    <property type="match status" value="1"/>
</dbReference>
<dbReference type="Pfam" id="PF02545">
    <property type="entry name" value="Maf"/>
    <property type="match status" value="1"/>
</dbReference>
<evidence type="ECO:0000256" key="7">
    <source>
        <dbReference type="ARBA" id="ARBA00060749"/>
    </source>
</evidence>
<dbReference type="InterPro" id="IPR003697">
    <property type="entry name" value="Maf-like"/>
</dbReference>
<evidence type="ECO:0000256" key="6">
    <source>
        <dbReference type="ARBA" id="ARBA00053369"/>
    </source>
</evidence>
<dbReference type="EMBL" id="CP162601">
    <property type="protein sequence ID" value="XDK24254.1"/>
    <property type="molecule type" value="Genomic_DNA"/>
</dbReference>
<reference evidence="10" key="1">
    <citation type="submission" date="2024-07" db="EMBL/GenBank/DDBJ databases">
        <title>Genome Analysis of a Potential Novel Vibrio Species Secreting pH- and Thermo-stable Alginate Lyase and its Application in Producing Alginate Oligosaccharides.</title>
        <authorList>
            <person name="Huang H."/>
            <person name="Bao K."/>
        </authorList>
    </citation>
    <scope>NUCLEOTIDE SEQUENCE</scope>
    <source>
        <strain evidence="10">HB236076</strain>
    </source>
</reference>
<feature type="site" description="Important for substrate specificity" evidence="9">
    <location>
        <position position="70"/>
    </location>
</feature>
<dbReference type="AlphaFoldDB" id="A0AB39HBM9"/>
<evidence type="ECO:0000256" key="9">
    <source>
        <dbReference type="HAMAP-Rule" id="MF_00528"/>
    </source>
</evidence>
<sequence>MDTPLVLASSSPFRKALLEKLALPFTCAVPDCDETPYHNENAKALVLRLARTKAMSCVTSTDSLIIGSDQVCVVDGNILGKPLTKEKAIEQLSNQSGKVITFYTGLALYNSRTQQCQTHLASFDVHFKRLTRQQIEAYVTKEQPLYCAGSFKAEGMGIALFERLDGDDPNSLIGLPLIALIQLLANEGVDVLTS</sequence>
<gene>
    <name evidence="10" type="ORF">AB0763_08435</name>
</gene>
<evidence type="ECO:0000256" key="2">
    <source>
        <dbReference type="ARBA" id="ARBA00022490"/>
    </source>
</evidence>
<comment type="cofactor">
    <cofactor evidence="9">
        <name>a divalent metal cation</name>
        <dbReference type="ChEBI" id="CHEBI:60240"/>
    </cofactor>
</comment>
<dbReference type="NCBIfam" id="TIGR00172">
    <property type="entry name" value="maf"/>
    <property type="match status" value="1"/>
</dbReference>
<accession>A0AB39HBM9</accession>
<dbReference type="EC" id="3.6.1.-" evidence="9"/>
<dbReference type="PANTHER" id="PTHR43213:SF10">
    <property type="entry name" value="7-METHYL-GTP PYROPHOSPHATASE"/>
    <property type="match status" value="1"/>
</dbReference>
<evidence type="ECO:0000256" key="5">
    <source>
        <dbReference type="ARBA" id="ARBA00050213"/>
    </source>
</evidence>
<feature type="active site" description="Proton acceptor" evidence="9">
    <location>
        <position position="69"/>
    </location>
</feature>
<dbReference type="PIRSF" id="PIRSF006305">
    <property type="entry name" value="Maf"/>
    <property type="match status" value="1"/>
</dbReference>
<keyword evidence="2 9" id="KW-0963">Cytoplasm</keyword>
<dbReference type="Gene3D" id="3.90.950.10">
    <property type="match status" value="1"/>
</dbReference>
<feature type="site" description="Important for substrate specificity" evidence="9">
    <location>
        <position position="13"/>
    </location>
</feature>
<dbReference type="PANTHER" id="PTHR43213">
    <property type="entry name" value="BIFUNCTIONAL DTTP/UTP PYROPHOSPHATASE/METHYLTRANSFERASE PROTEIN-RELATED"/>
    <property type="match status" value="1"/>
</dbReference>
<name>A0AB39HBM9_9VIBR</name>
<dbReference type="GO" id="GO:0009117">
    <property type="term" value="P:nucleotide metabolic process"/>
    <property type="evidence" value="ECO:0007669"/>
    <property type="project" value="UniProtKB-KW"/>
</dbReference>
<evidence type="ECO:0000256" key="8">
    <source>
        <dbReference type="ARBA" id="ARBA00068163"/>
    </source>
</evidence>
<dbReference type="InterPro" id="IPR029001">
    <property type="entry name" value="ITPase-like_fam"/>
</dbReference>
<evidence type="ECO:0000256" key="4">
    <source>
        <dbReference type="ARBA" id="ARBA00023080"/>
    </source>
</evidence>
<dbReference type="GO" id="GO:0047429">
    <property type="term" value="F:nucleoside triphosphate diphosphatase activity"/>
    <property type="evidence" value="ECO:0007669"/>
    <property type="project" value="InterPro"/>
</dbReference>
<organism evidence="10">
    <name type="scientific">Vibrio sp. HB236076</name>
    <dbReference type="NCBI Taxonomy" id="3232307"/>
    <lineage>
        <taxon>Bacteria</taxon>
        <taxon>Pseudomonadati</taxon>
        <taxon>Pseudomonadota</taxon>
        <taxon>Gammaproteobacteria</taxon>
        <taxon>Vibrionales</taxon>
        <taxon>Vibrionaceae</taxon>
        <taxon>Vibrio</taxon>
    </lineage>
</organism>
<evidence type="ECO:0000256" key="3">
    <source>
        <dbReference type="ARBA" id="ARBA00022801"/>
    </source>
</evidence>
<dbReference type="HAMAP" id="MF_00528">
    <property type="entry name" value="Maf"/>
    <property type="match status" value="1"/>
</dbReference>
<dbReference type="SUPFAM" id="SSF52972">
    <property type="entry name" value="ITPase-like"/>
    <property type="match status" value="1"/>
</dbReference>
<dbReference type="FunFam" id="3.90.950.10:FF:000005">
    <property type="entry name" value="7-methyl-GTP pyrophosphatase"/>
    <property type="match status" value="1"/>
</dbReference>
<keyword evidence="3 9" id="KW-0378">Hydrolase</keyword>